<dbReference type="InterPro" id="IPR018151">
    <property type="entry name" value="TF_GreA/GreB_CS"/>
</dbReference>
<keyword evidence="4 8" id="KW-0238">DNA-binding</keyword>
<dbReference type="OrthoDB" id="9808774at2"/>
<organism evidence="12 13">
    <name type="scientific">Tepidimicrobium xylanilyticum</name>
    <dbReference type="NCBI Taxonomy" id="1123352"/>
    <lineage>
        <taxon>Bacteria</taxon>
        <taxon>Bacillati</taxon>
        <taxon>Bacillota</taxon>
        <taxon>Tissierellia</taxon>
        <taxon>Tissierellales</taxon>
        <taxon>Tepidimicrobiaceae</taxon>
        <taxon>Tepidimicrobium</taxon>
    </lineage>
</organism>
<evidence type="ECO:0000256" key="8">
    <source>
        <dbReference type="HAMAP-Rule" id="MF_00105"/>
    </source>
</evidence>
<dbReference type="RefSeq" id="WP_093752429.1">
    <property type="nucleotide sequence ID" value="NZ_BSYN01000007.1"/>
</dbReference>
<dbReference type="Pfam" id="PF01272">
    <property type="entry name" value="GreA_GreB"/>
    <property type="match status" value="1"/>
</dbReference>
<dbReference type="PANTHER" id="PTHR30437">
    <property type="entry name" value="TRANSCRIPTION ELONGATION FACTOR GREA"/>
    <property type="match status" value="1"/>
</dbReference>
<dbReference type="PROSITE" id="PS00829">
    <property type="entry name" value="GREAB_1"/>
    <property type="match status" value="1"/>
</dbReference>
<feature type="coiled-coil region" evidence="8">
    <location>
        <begin position="13"/>
        <end position="77"/>
    </location>
</feature>
<dbReference type="SUPFAM" id="SSF54534">
    <property type="entry name" value="FKBP-like"/>
    <property type="match status" value="1"/>
</dbReference>
<dbReference type="Pfam" id="PF03449">
    <property type="entry name" value="GreA_GreB_N"/>
    <property type="match status" value="1"/>
</dbReference>
<dbReference type="PROSITE" id="PS00830">
    <property type="entry name" value="GREAB_2"/>
    <property type="match status" value="1"/>
</dbReference>
<dbReference type="PIRSF" id="PIRSF006092">
    <property type="entry name" value="GreA_GreB"/>
    <property type="match status" value="1"/>
</dbReference>
<evidence type="ECO:0000256" key="6">
    <source>
        <dbReference type="ARBA" id="ARBA00024916"/>
    </source>
</evidence>
<proteinExistence type="inferred from homology"/>
<dbReference type="PANTHER" id="PTHR30437:SF4">
    <property type="entry name" value="TRANSCRIPTION ELONGATION FACTOR GREA"/>
    <property type="match status" value="1"/>
</dbReference>
<evidence type="ECO:0000313" key="12">
    <source>
        <dbReference type="EMBL" id="SDW96586.1"/>
    </source>
</evidence>
<feature type="domain" description="Transcription elongation factor GreA/GreB N-terminal" evidence="11">
    <location>
        <begin position="7"/>
        <end position="75"/>
    </location>
</feature>
<dbReference type="GO" id="GO:0006354">
    <property type="term" value="P:DNA-templated transcription elongation"/>
    <property type="evidence" value="ECO:0007669"/>
    <property type="project" value="TreeGrafter"/>
</dbReference>
<evidence type="ECO:0000256" key="4">
    <source>
        <dbReference type="ARBA" id="ARBA00023125"/>
    </source>
</evidence>
<evidence type="ECO:0000256" key="2">
    <source>
        <dbReference type="ARBA" id="ARBA00013729"/>
    </source>
</evidence>
<dbReference type="InterPro" id="IPR028624">
    <property type="entry name" value="Tscrpt_elong_fac_GreA/B"/>
</dbReference>
<name>A0A1H2XUN0_9FIRM</name>
<accession>A0A1H2XUN0</accession>
<dbReference type="SUPFAM" id="SSF46557">
    <property type="entry name" value="GreA transcript cleavage protein, N-terminal domain"/>
    <property type="match status" value="1"/>
</dbReference>
<dbReference type="InterPro" id="IPR006359">
    <property type="entry name" value="Tscrpt_elong_fac_GreA"/>
</dbReference>
<dbReference type="HAMAP" id="MF_00105">
    <property type="entry name" value="GreA_GreB"/>
    <property type="match status" value="1"/>
</dbReference>
<dbReference type="InterPro" id="IPR036953">
    <property type="entry name" value="GreA/GreB_C_sf"/>
</dbReference>
<dbReference type="InterPro" id="IPR023459">
    <property type="entry name" value="Tscrpt_elong_fac_GreA/B_fam"/>
</dbReference>
<dbReference type="Gene3D" id="1.10.287.180">
    <property type="entry name" value="Transcription elongation factor, GreA/GreB, N-terminal domain"/>
    <property type="match status" value="1"/>
</dbReference>
<dbReference type="GO" id="GO:0070063">
    <property type="term" value="F:RNA polymerase binding"/>
    <property type="evidence" value="ECO:0007669"/>
    <property type="project" value="InterPro"/>
</dbReference>
<dbReference type="Proteomes" id="UP000198828">
    <property type="component" value="Unassembled WGS sequence"/>
</dbReference>
<dbReference type="GO" id="GO:0003677">
    <property type="term" value="F:DNA binding"/>
    <property type="evidence" value="ECO:0007669"/>
    <property type="project" value="UniProtKB-UniRule"/>
</dbReference>
<evidence type="ECO:0000256" key="5">
    <source>
        <dbReference type="ARBA" id="ARBA00023163"/>
    </source>
</evidence>
<comment type="similarity">
    <text evidence="1 8 9">Belongs to the GreA/GreB family.</text>
</comment>
<keyword evidence="5 8" id="KW-0804">Transcription</keyword>
<sequence length="158" mass="18009">MAERDIFLTYEGLKKLENELEELKTVKRREIADKIKHALAFGDISENSEYDQVKNEQAQLEERIAKLEMILRNAKLIDDEDISTDIVTVGSKVLVKDLEYDEEMEYTIVGSAEADPYEGKISNESPVGKALLGKKKDDIVDVRVPDGFIKYQIISITR</sequence>
<evidence type="ECO:0000256" key="3">
    <source>
        <dbReference type="ARBA" id="ARBA00023015"/>
    </source>
</evidence>
<dbReference type="FunFam" id="3.10.50.30:FF:000001">
    <property type="entry name" value="Transcription elongation factor GreA"/>
    <property type="match status" value="1"/>
</dbReference>
<evidence type="ECO:0000259" key="11">
    <source>
        <dbReference type="Pfam" id="PF03449"/>
    </source>
</evidence>
<evidence type="ECO:0000313" key="13">
    <source>
        <dbReference type="Proteomes" id="UP000198828"/>
    </source>
</evidence>
<keyword evidence="13" id="KW-1185">Reference proteome</keyword>
<comment type="function">
    <text evidence="6 8 9">Necessary for efficient RNA polymerase transcription elongation past template-encoded arresting sites. The arresting sites in DNA have the property of trapping a certain fraction of elongating RNA polymerases that pass through, resulting in locked ternary complexes. Cleavage of the nascent transcript by cleavage factors such as GreA or GreB allows the resumption of elongation from the new 3'terminus. GreA releases sequences of 2 to 3 nucleotides.</text>
</comment>
<evidence type="ECO:0000256" key="1">
    <source>
        <dbReference type="ARBA" id="ARBA00008213"/>
    </source>
</evidence>
<dbReference type="AlphaFoldDB" id="A0A1H2XUN0"/>
<dbReference type="GO" id="GO:0032784">
    <property type="term" value="P:regulation of DNA-templated transcription elongation"/>
    <property type="evidence" value="ECO:0007669"/>
    <property type="project" value="UniProtKB-UniRule"/>
</dbReference>
<dbReference type="Gene3D" id="3.10.50.30">
    <property type="entry name" value="Transcription elongation factor, GreA/GreB, C-terminal domain"/>
    <property type="match status" value="1"/>
</dbReference>
<keyword evidence="12" id="KW-0251">Elongation factor</keyword>
<dbReference type="FunFam" id="1.10.287.180:FF:000001">
    <property type="entry name" value="Transcription elongation factor GreA"/>
    <property type="match status" value="1"/>
</dbReference>
<evidence type="ECO:0000256" key="9">
    <source>
        <dbReference type="RuleBase" id="RU000556"/>
    </source>
</evidence>
<evidence type="ECO:0000256" key="7">
    <source>
        <dbReference type="ARBA" id="ARBA00030776"/>
    </source>
</evidence>
<keyword evidence="12" id="KW-0648">Protein biosynthesis</keyword>
<dbReference type="GO" id="GO:0003746">
    <property type="term" value="F:translation elongation factor activity"/>
    <property type="evidence" value="ECO:0007669"/>
    <property type="project" value="UniProtKB-KW"/>
</dbReference>
<dbReference type="InterPro" id="IPR001437">
    <property type="entry name" value="Tscrpt_elong_fac_GreA/B_C"/>
</dbReference>
<gene>
    <name evidence="8" type="primary">greA</name>
    <name evidence="12" type="ORF">SAMN05660923_01533</name>
</gene>
<dbReference type="InterPro" id="IPR022691">
    <property type="entry name" value="Tscrpt_elong_fac_GreA/B_N"/>
</dbReference>
<evidence type="ECO:0000259" key="10">
    <source>
        <dbReference type="Pfam" id="PF01272"/>
    </source>
</evidence>
<dbReference type="EMBL" id="FNNG01000005">
    <property type="protein sequence ID" value="SDW96586.1"/>
    <property type="molecule type" value="Genomic_DNA"/>
</dbReference>
<reference evidence="12 13" key="1">
    <citation type="submission" date="2016-10" db="EMBL/GenBank/DDBJ databases">
        <authorList>
            <person name="de Groot N.N."/>
        </authorList>
    </citation>
    <scope>NUCLEOTIDE SEQUENCE [LARGE SCALE GENOMIC DNA]</scope>
    <source>
        <strain evidence="12 13">DSM 23310</strain>
    </source>
</reference>
<keyword evidence="8" id="KW-0175">Coiled coil</keyword>
<protein>
    <recommendedName>
        <fullName evidence="2 8">Transcription elongation factor GreA</fullName>
    </recommendedName>
    <alternativeName>
        <fullName evidence="7 8">Transcript cleavage factor GreA</fullName>
    </alternativeName>
</protein>
<keyword evidence="3 8" id="KW-0805">Transcription regulation</keyword>
<dbReference type="InterPro" id="IPR036805">
    <property type="entry name" value="Tscrpt_elong_fac_GreA/B_N_sf"/>
</dbReference>
<dbReference type="NCBIfam" id="TIGR01462">
    <property type="entry name" value="greA"/>
    <property type="match status" value="1"/>
</dbReference>
<dbReference type="NCBIfam" id="NF001263">
    <property type="entry name" value="PRK00226.1-4"/>
    <property type="match status" value="1"/>
</dbReference>
<feature type="domain" description="Transcription elongation factor GreA/GreB C-terminal" evidence="10">
    <location>
        <begin position="83"/>
        <end position="157"/>
    </location>
</feature>